<dbReference type="AlphaFoldDB" id="A0A2P5P552"/>
<keyword evidence="3" id="KW-1185">Reference proteome</keyword>
<organism evidence="2 3">
    <name type="scientific">Dehalogenimonas etheniformans</name>
    <dbReference type="NCBI Taxonomy" id="1536648"/>
    <lineage>
        <taxon>Bacteria</taxon>
        <taxon>Bacillati</taxon>
        <taxon>Chloroflexota</taxon>
        <taxon>Dehalococcoidia</taxon>
        <taxon>Dehalococcoidales</taxon>
        <taxon>Dehalococcoidaceae</taxon>
        <taxon>Dehalogenimonas</taxon>
    </lineage>
</organism>
<feature type="domain" description="DinB-like" evidence="1">
    <location>
        <begin position="13"/>
        <end position="149"/>
    </location>
</feature>
<dbReference type="InterPro" id="IPR024775">
    <property type="entry name" value="DinB-like"/>
</dbReference>
<evidence type="ECO:0000313" key="2">
    <source>
        <dbReference type="EMBL" id="PPD57428.1"/>
    </source>
</evidence>
<dbReference type="Proteomes" id="UP000235653">
    <property type="component" value="Unassembled WGS sequence"/>
</dbReference>
<dbReference type="OrthoDB" id="9793216at2"/>
<name>A0A2P5P552_9CHLR</name>
<accession>A0A2P5P552</accession>
<gene>
    <name evidence="2" type="ORF">JP09_008835</name>
</gene>
<proteinExistence type="predicted"/>
<dbReference type="SUPFAM" id="SSF109854">
    <property type="entry name" value="DinB/YfiT-like putative metalloenzymes"/>
    <property type="match status" value="1"/>
</dbReference>
<reference evidence="2 3" key="1">
    <citation type="journal article" date="2017" name="ISME J.">
        <title>Grape pomace compost harbors organohalide-respiring Dehalogenimonas species with novel reductive dehalogenase genes.</title>
        <authorList>
            <person name="Yang Y."/>
            <person name="Higgins S.A."/>
            <person name="Yan J."/>
            <person name="Simsir B."/>
            <person name="Chourey K."/>
            <person name="Iyer R."/>
            <person name="Hettich R.L."/>
            <person name="Baldwin B."/>
            <person name="Ogles D.M."/>
            <person name="Loffler F.E."/>
        </authorList>
    </citation>
    <scope>NUCLEOTIDE SEQUENCE [LARGE SCALE GENOMIC DNA]</scope>
    <source>
        <strain evidence="2 3">GP</strain>
    </source>
</reference>
<dbReference type="EMBL" id="JQAN02000012">
    <property type="protein sequence ID" value="PPD57428.1"/>
    <property type="molecule type" value="Genomic_DNA"/>
</dbReference>
<dbReference type="Pfam" id="PF12867">
    <property type="entry name" value="DinB_2"/>
    <property type="match status" value="1"/>
</dbReference>
<comment type="caution">
    <text evidence="2">The sequence shown here is derived from an EMBL/GenBank/DDBJ whole genome shotgun (WGS) entry which is preliminary data.</text>
</comment>
<sequence>MNSLKKKLLLDSFVAAPDQLESALKSIDLKIVDWKPGQGEWSVRQVVFHVVDGEANYYLRIRKAIAEPGGTVIAYDQNKWTDHFDYPGRSIEEGLRLFRLLRTSTYQLMAQLPDSAWANTVQHSERGTLTLENLLNGTESHVLEHLRQIQDNVTRFANR</sequence>
<dbReference type="RefSeq" id="WP_102331619.1">
    <property type="nucleotide sequence ID" value="NZ_CP058566.2"/>
</dbReference>
<dbReference type="Gene3D" id="1.20.120.450">
    <property type="entry name" value="dinb family like domain"/>
    <property type="match status" value="1"/>
</dbReference>
<evidence type="ECO:0000259" key="1">
    <source>
        <dbReference type="Pfam" id="PF12867"/>
    </source>
</evidence>
<evidence type="ECO:0000313" key="3">
    <source>
        <dbReference type="Proteomes" id="UP000235653"/>
    </source>
</evidence>
<dbReference type="InterPro" id="IPR034660">
    <property type="entry name" value="DinB/YfiT-like"/>
</dbReference>
<protein>
    <recommendedName>
        <fullName evidence="1">DinB-like domain-containing protein</fullName>
    </recommendedName>
</protein>